<evidence type="ECO:0000313" key="3">
    <source>
        <dbReference type="EMBL" id="SUZ48587.1"/>
    </source>
</evidence>
<dbReference type="Pfam" id="PF00589">
    <property type="entry name" value="Phage_integrase"/>
    <property type="match status" value="1"/>
</dbReference>
<evidence type="ECO:0000256" key="1">
    <source>
        <dbReference type="ARBA" id="ARBA00023172"/>
    </source>
</evidence>
<protein>
    <recommendedName>
        <fullName evidence="2">Tyr recombinase domain-containing protein</fullName>
    </recommendedName>
</protein>
<dbReference type="InterPro" id="IPR011010">
    <property type="entry name" value="DNA_brk_join_enz"/>
</dbReference>
<dbReference type="Gene3D" id="1.10.443.10">
    <property type="entry name" value="Intergrase catalytic core"/>
    <property type="match status" value="1"/>
</dbReference>
<dbReference type="SUPFAM" id="SSF56349">
    <property type="entry name" value="DNA breaking-rejoining enzymes"/>
    <property type="match status" value="1"/>
</dbReference>
<dbReference type="EMBL" id="UINC01000077">
    <property type="protein sequence ID" value="SUZ48587.1"/>
    <property type="molecule type" value="Genomic_DNA"/>
</dbReference>
<name>A0A381N235_9ZZZZ</name>
<dbReference type="InterPro" id="IPR013762">
    <property type="entry name" value="Integrase-like_cat_sf"/>
</dbReference>
<dbReference type="GO" id="GO:0003677">
    <property type="term" value="F:DNA binding"/>
    <property type="evidence" value="ECO:0007669"/>
    <property type="project" value="InterPro"/>
</dbReference>
<reference evidence="3" key="1">
    <citation type="submission" date="2018-05" db="EMBL/GenBank/DDBJ databases">
        <authorList>
            <person name="Lanie J.A."/>
            <person name="Ng W.-L."/>
            <person name="Kazmierczak K.M."/>
            <person name="Andrzejewski T.M."/>
            <person name="Davidsen T.M."/>
            <person name="Wayne K.J."/>
            <person name="Tettelin H."/>
            <person name="Glass J.I."/>
            <person name="Rusch D."/>
            <person name="Podicherti R."/>
            <person name="Tsui H.-C.T."/>
            <person name="Winkler M.E."/>
        </authorList>
    </citation>
    <scope>NUCLEOTIDE SEQUENCE</scope>
</reference>
<dbReference type="GO" id="GO:0006310">
    <property type="term" value="P:DNA recombination"/>
    <property type="evidence" value="ECO:0007669"/>
    <property type="project" value="UniProtKB-KW"/>
</dbReference>
<dbReference type="AlphaFoldDB" id="A0A381N235"/>
<sequence length="106" mass="11906">MSPTGHYSAFLMRRYDCWWRMPGSLRKAGFPGIRMHDARHTHATLMLEQGVNRKIIRERLGHGSVAMTLDLYAHASPGLQQAAAHGFNKVLEVVGYGAEIVEMSRV</sequence>
<dbReference type="GO" id="GO:0015074">
    <property type="term" value="P:DNA integration"/>
    <property type="evidence" value="ECO:0007669"/>
    <property type="project" value="InterPro"/>
</dbReference>
<organism evidence="3">
    <name type="scientific">marine metagenome</name>
    <dbReference type="NCBI Taxonomy" id="408172"/>
    <lineage>
        <taxon>unclassified sequences</taxon>
        <taxon>metagenomes</taxon>
        <taxon>ecological metagenomes</taxon>
    </lineage>
</organism>
<evidence type="ECO:0000259" key="2">
    <source>
        <dbReference type="PROSITE" id="PS51898"/>
    </source>
</evidence>
<keyword evidence="1" id="KW-0233">DNA recombination</keyword>
<gene>
    <name evidence="3" type="ORF">METZ01_LOCUS1441</name>
</gene>
<proteinExistence type="predicted"/>
<accession>A0A381N235</accession>
<dbReference type="PROSITE" id="PS51898">
    <property type="entry name" value="TYR_RECOMBINASE"/>
    <property type="match status" value="1"/>
</dbReference>
<feature type="domain" description="Tyr recombinase" evidence="2">
    <location>
        <begin position="1"/>
        <end position="85"/>
    </location>
</feature>
<dbReference type="InterPro" id="IPR002104">
    <property type="entry name" value="Integrase_catalytic"/>
</dbReference>